<sequence>MDGSGVLFVLFTTSNSVDPTEDGSAMRNMYKAVIHDTQGYVGERIGSASFKINRNYSSGILDNLTVRAYISTYAEGLGLLKRSGGQIYTNDNRYDVSRVTRITSDYMPLYNFLKNVHNKTARSAQDFSFFW</sequence>
<dbReference type="RefSeq" id="WP_063363827.1">
    <property type="nucleotide sequence ID" value="NZ_AUXZ01000125.1"/>
</dbReference>
<dbReference type="Proteomes" id="UP000076503">
    <property type="component" value="Unassembled WGS sequence"/>
</dbReference>
<name>A0A162A8G5_9GAMM</name>
<evidence type="ECO:0000313" key="1">
    <source>
        <dbReference type="EMBL" id="KZN45813.1"/>
    </source>
</evidence>
<comment type="caution">
    <text evidence="1">The sequence shown here is derived from an EMBL/GenBank/DDBJ whole genome shotgun (WGS) entry which is preliminary data.</text>
</comment>
<dbReference type="PATRIC" id="fig|1365251.3.peg.4669"/>
<reference evidence="1 2" key="1">
    <citation type="submission" date="2013-07" db="EMBL/GenBank/DDBJ databases">
        <title>Comparative Genomic and Metabolomic Analysis of Twelve Strains of Pseudoalteromonas luteoviolacea.</title>
        <authorList>
            <person name="Vynne N.G."/>
            <person name="Mansson M."/>
            <person name="Gram L."/>
        </authorList>
    </citation>
    <scope>NUCLEOTIDE SEQUENCE [LARGE SCALE GENOMIC DNA]</scope>
    <source>
        <strain evidence="1 2">H33</strain>
    </source>
</reference>
<accession>A0A162A8G5</accession>
<protein>
    <submittedName>
        <fullName evidence="1">Uncharacterized protein</fullName>
    </submittedName>
</protein>
<dbReference type="AlphaFoldDB" id="A0A162A8G5"/>
<gene>
    <name evidence="1" type="ORF">N476_24935</name>
</gene>
<organism evidence="1 2">
    <name type="scientific">Pseudoalteromonas luteoviolacea H33</name>
    <dbReference type="NCBI Taxonomy" id="1365251"/>
    <lineage>
        <taxon>Bacteria</taxon>
        <taxon>Pseudomonadati</taxon>
        <taxon>Pseudomonadota</taxon>
        <taxon>Gammaproteobacteria</taxon>
        <taxon>Alteromonadales</taxon>
        <taxon>Pseudoalteromonadaceae</taxon>
        <taxon>Pseudoalteromonas</taxon>
    </lineage>
</organism>
<proteinExistence type="predicted"/>
<evidence type="ECO:0000313" key="2">
    <source>
        <dbReference type="Proteomes" id="UP000076503"/>
    </source>
</evidence>
<dbReference type="EMBL" id="AUXZ01000125">
    <property type="protein sequence ID" value="KZN45813.1"/>
    <property type="molecule type" value="Genomic_DNA"/>
</dbReference>